<reference evidence="2 3" key="1">
    <citation type="submission" date="2021-06" db="EMBL/GenBank/DDBJ databases">
        <title>Caerostris extrusa draft genome.</title>
        <authorList>
            <person name="Kono N."/>
            <person name="Arakawa K."/>
        </authorList>
    </citation>
    <scope>NUCLEOTIDE SEQUENCE [LARGE SCALE GENOMIC DNA]</scope>
</reference>
<protein>
    <submittedName>
        <fullName evidence="2">Uncharacterized protein</fullName>
    </submittedName>
</protein>
<dbReference type="EMBL" id="BPLR01000360">
    <property type="protein sequence ID" value="GIY94163.1"/>
    <property type="molecule type" value="Genomic_DNA"/>
</dbReference>
<name>A0AAV4XI89_CAEEX</name>
<proteinExistence type="predicted"/>
<feature type="chain" id="PRO_5043551340" evidence="1">
    <location>
        <begin position="24"/>
        <end position="108"/>
    </location>
</feature>
<dbReference type="Proteomes" id="UP001054945">
    <property type="component" value="Unassembled WGS sequence"/>
</dbReference>
<evidence type="ECO:0000313" key="3">
    <source>
        <dbReference type="Proteomes" id="UP001054945"/>
    </source>
</evidence>
<comment type="caution">
    <text evidence="2">The sequence shown here is derived from an EMBL/GenBank/DDBJ whole genome shotgun (WGS) entry which is preliminary data.</text>
</comment>
<accession>A0AAV4XI89</accession>
<evidence type="ECO:0000256" key="1">
    <source>
        <dbReference type="SAM" id="SignalP"/>
    </source>
</evidence>
<keyword evidence="1" id="KW-0732">Signal</keyword>
<organism evidence="2 3">
    <name type="scientific">Caerostris extrusa</name>
    <name type="common">Bark spider</name>
    <name type="synonym">Caerostris bankana</name>
    <dbReference type="NCBI Taxonomy" id="172846"/>
    <lineage>
        <taxon>Eukaryota</taxon>
        <taxon>Metazoa</taxon>
        <taxon>Ecdysozoa</taxon>
        <taxon>Arthropoda</taxon>
        <taxon>Chelicerata</taxon>
        <taxon>Arachnida</taxon>
        <taxon>Araneae</taxon>
        <taxon>Araneomorphae</taxon>
        <taxon>Entelegynae</taxon>
        <taxon>Araneoidea</taxon>
        <taxon>Araneidae</taxon>
        <taxon>Caerostris</taxon>
    </lineage>
</organism>
<sequence>MESSRLLTFVLLFCLWQLSVVLGETCQIEDSLSGIIDENENEYHGYTKCYKILVKKGNYARLVLKLNIKLYTLEKSQMFQLRKADTSSNAIGVTSNILELVGKNGAKS</sequence>
<gene>
    <name evidence="2" type="ORF">CEXT_383461</name>
</gene>
<keyword evidence="3" id="KW-1185">Reference proteome</keyword>
<feature type="signal peptide" evidence="1">
    <location>
        <begin position="1"/>
        <end position="23"/>
    </location>
</feature>
<dbReference type="AlphaFoldDB" id="A0AAV4XI89"/>
<evidence type="ECO:0000313" key="2">
    <source>
        <dbReference type="EMBL" id="GIY94163.1"/>
    </source>
</evidence>